<dbReference type="NCBIfam" id="TIGR01494">
    <property type="entry name" value="ATPase_P-type"/>
    <property type="match status" value="2"/>
</dbReference>
<keyword evidence="3" id="KW-0813">Transport</keyword>
<dbReference type="PROSITE" id="PS50846">
    <property type="entry name" value="HMA_2"/>
    <property type="match status" value="1"/>
</dbReference>
<dbReference type="PROSITE" id="PS01047">
    <property type="entry name" value="HMA_1"/>
    <property type="match status" value="1"/>
</dbReference>
<keyword evidence="13" id="KW-0406">Ion transport</keyword>
<feature type="transmembrane region" description="Helical" evidence="15">
    <location>
        <begin position="363"/>
        <end position="382"/>
    </location>
</feature>
<dbReference type="GO" id="GO:0043682">
    <property type="term" value="F:P-type divalent copper transporter activity"/>
    <property type="evidence" value="ECO:0007669"/>
    <property type="project" value="TreeGrafter"/>
</dbReference>
<evidence type="ECO:0000256" key="3">
    <source>
        <dbReference type="ARBA" id="ARBA00022448"/>
    </source>
</evidence>
<feature type="transmembrane region" description="Helical" evidence="15">
    <location>
        <begin position="146"/>
        <end position="167"/>
    </location>
</feature>
<feature type="transmembrane region" description="Helical" evidence="15">
    <location>
        <begin position="684"/>
        <end position="701"/>
    </location>
</feature>
<dbReference type="KEGG" id="trb:HB776_23240"/>
<organism evidence="18 19">
    <name type="scientific">Tardiphaga robiniae</name>
    <dbReference type="NCBI Taxonomy" id="943830"/>
    <lineage>
        <taxon>Bacteria</taxon>
        <taxon>Pseudomonadati</taxon>
        <taxon>Pseudomonadota</taxon>
        <taxon>Alphaproteobacteria</taxon>
        <taxon>Hyphomicrobiales</taxon>
        <taxon>Nitrobacteraceae</taxon>
        <taxon>Tardiphaga</taxon>
    </lineage>
</organism>
<dbReference type="Pfam" id="PF00122">
    <property type="entry name" value="E1-E2_ATPase"/>
    <property type="match status" value="1"/>
</dbReference>
<evidence type="ECO:0000256" key="8">
    <source>
        <dbReference type="ARBA" id="ARBA00022741"/>
    </source>
</evidence>
<dbReference type="SUPFAM" id="SSF81653">
    <property type="entry name" value="Calcium ATPase, transduction domain A"/>
    <property type="match status" value="1"/>
</dbReference>
<dbReference type="InterPro" id="IPR023214">
    <property type="entry name" value="HAD_sf"/>
</dbReference>
<feature type="transmembrane region" description="Helical" evidence="15">
    <location>
        <begin position="114"/>
        <end position="134"/>
    </location>
</feature>
<dbReference type="NCBIfam" id="TIGR01511">
    <property type="entry name" value="ATPase-IB1_Cu"/>
    <property type="match status" value="1"/>
</dbReference>
<evidence type="ECO:0000256" key="1">
    <source>
        <dbReference type="ARBA" id="ARBA00004651"/>
    </source>
</evidence>
<dbReference type="InterPro" id="IPR027256">
    <property type="entry name" value="P-typ_ATPase_IB"/>
</dbReference>
<dbReference type="SUPFAM" id="SSF81665">
    <property type="entry name" value="Calcium ATPase, transmembrane domain M"/>
    <property type="match status" value="1"/>
</dbReference>
<dbReference type="PRINTS" id="PR00119">
    <property type="entry name" value="CATATPASE"/>
</dbReference>
<dbReference type="GO" id="GO:0055070">
    <property type="term" value="P:copper ion homeostasis"/>
    <property type="evidence" value="ECO:0007669"/>
    <property type="project" value="TreeGrafter"/>
</dbReference>
<keyword evidence="5" id="KW-0597">Phosphoprotein</keyword>
<evidence type="ECO:0000256" key="7">
    <source>
        <dbReference type="ARBA" id="ARBA00022723"/>
    </source>
</evidence>
<evidence type="ECO:0000256" key="10">
    <source>
        <dbReference type="ARBA" id="ARBA00022842"/>
    </source>
</evidence>
<evidence type="ECO:0000256" key="13">
    <source>
        <dbReference type="ARBA" id="ARBA00023065"/>
    </source>
</evidence>
<evidence type="ECO:0000313" key="18">
    <source>
        <dbReference type="EMBL" id="QND73787.1"/>
    </source>
</evidence>
<dbReference type="CDD" id="cd00371">
    <property type="entry name" value="HMA"/>
    <property type="match status" value="1"/>
</dbReference>
<keyword evidence="7 15" id="KW-0479">Metal-binding</keyword>
<dbReference type="GO" id="GO:0005886">
    <property type="term" value="C:plasma membrane"/>
    <property type="evidence" value="ECO:0007669"/>
    <property type="project" value="UniProtKB-SubCell"/>
</dbReference>
<evidence type="ECO:0000256" key="6">
    <source>
        <dbReference type="ARBA" id="ARBA00022692"/>
    </source>
</evidence>
<dbReference type="Proteomes" id="UP000515291">
    <property type="component" value="Chromosome"/>
</dbReference>
<keyword evidence="4 15" id="KW-1003">Cell membrane</keyword>
<dbReference type="Pfam" id="PF00403">
    <property type="entry name" value="HMA"/>
    <property type="match status" value="1"/>
</dbReference>
<dbReference type="NCBIfam" id="TIGR01512">
    <property type="entry name" value="ATPase-IB2_Cd"/>
    <property type="match status" value="1"/>
</dbReference>
<dbReference type="PROSITE" id="PS00154">
    <property type="entry name" value="ATPASE_E1_E2"/>
    <property type="match status" value="1"/>
</dbReference>
<dbReference type="SUPFAM" id="SSF56784">
    <property type="entry name" value="HAD-like"/>
    <property type="match status" value="1"/>
</dbReference>
<dbReference type="InterPro" id="IPR036412">
    <property type="entry name" value="HAD-like_sf"/>
</dbReference>
<evidence type="ECO:0000256" key="2">
    <source>
        <dbReference type="ARBA" id="ARBA00006024"/>
    </source>
</evidence>
<dbReference type="Gene3D" id="3.40.1110.10">
    <property type="entry name" value="Calcium-transporting ATPase, cytoplasmic domain N"/>
    <property type="match status" value="1"/>
</dbReference>
<name>A0A7G6U455_9BRAD</name>
<dbReference type="CDD" id="cd02092">
    <property type="entry name" value="P-type_ATPase_FixI-like"/>
    <property type="match status" value="1"/>
</dbReference>
<gene>
    <name evidence="18" type="primary">cadA</name>
    <name evidence="18" type="ORF">HB776_23240</name>
</gene>
<dbReference type="SUPFAM" id="SSF55008">
    <property type="entry name" value="HMA, heavy metal-associated domain"/>
    <property type="match status" value="1"/>
</dbReference>
<dbReference type="GO" id="GO:0016887">
    <property type="term" value="F:ATP hydrolysis activity"/>
    <property type="evidence" value="ECO:0007669"/>
    <property type="project" value="InterPro"/>
</dbReference>
<dbReference type="InterPro" id="IPR008250">
    <property type="entry name" value="ATPase_P-typ_transduc_dom_A_sf"/>
</dbReference>
<evidence type="ECO:0000313" key="19">
    <source>
        <dbReference type="Proteomes" id="UP000515291"/>
    </source>
</evidence>
<evidence type="ECO:0000256" key="5">
    <source>
        <dbReference type="ARBA" id="ARBA00022553"/>
    </source>
</evidence>
<proteinExistence type="inferred from homology"/>
<evidence type="ECO:0000256" key="15">
    <source>
        <dbReference type="RuleBase" id="RU362081"/>
    </source>
</evidence>
<protein>
    <submittedName>
        <fullName evidence="18">Cadmium-translocating P-type ATPase</fullName>
    </submittedName>
</protein>
<evidence type="ECO:0000256" key="14">
    <source>
        <dbReference type="ARBA" id="ARBA00023136"/>
    </source>
</evidence>
<evidence type="ECO:0000256" key="12">
    <source>
        <dbReference type="ARBA" id="ARBA00022989"/>
    </source>
</evidence>
<dbReference type="InterPro" id="IPR017969">
    <property type="entry name" value="Heavy-metal-associated_CS"/>
</dbReference>
<dbReference type="InterPro" id="IPR006121">
    <property type="entry name" value="HMA_dom"/>
</dbReference>
<keyword evidence="12 15" id="KW-1133">Transmembrane helix</keyword>
<dbReference type="InterPro" id="IPR059000">
    <property type="entry name" value="ATPase_P-type_domA"/>
</dbReference>
<sequence length="754" mass="78823">MSCCGSGAELAILAAPDPREVLLVSRTIAGGLRQTDLSVPDVHCGACIRTVEQALGALDGVTWARVNLSTKRVTIKWRADAAPPPFIETLRNVGYEAHLFEVDGDATDTTLSELIRALAVSGFAASNIMLLSVSVWSGAEPATRDLFHGISALIALPTLIYSGRVFFRSAWQALRHGRTNMDVPISLGVLLAFGMSLYETAIHGPHAYFDASVSLLFFLLIGRTLDHMMRERARVAVKGLARLAARGALVLQSDGAQTYLPVGEITPGMTIMLAAGERVPVDSQVIKGLSELDVSLVTGESVPQPALPGSVLRAGTLNLTGPLIITATASANDSFLAEMLRMMEAAEQGRSVYRRIADRAAGLYAPVVHLTAAITLVGWLIVSGDVHRAITIAVAVLIITCPCALGLAVPMVQVVAARRLFESGIMIKDGGALERLAEVDTVVFDKTGTLTLGNPRVVNADTIAPATLALAGAVAAYSRHPYSRALAVAVPTVQAPIALDDVSEHPGCGMEARLGGSVLRLGRPEWALTDTSGMDLDGSSVVLSRDGQCVADFRFEDRLRAGAAETVGDLKRDGLAVEVVSGDRETPVRTLASGMGVPYFAGVLPGGKAAHVVELAASGKKVLMVGDGLNDTPALMAAHASMAPASAADVGRNAADLVFLREDLSAVSQAIAVSREAGHLVRQNLALAVGYNLIAVPIAIMGHVTPLVAAIAMSGSSIVVVANALRLRGRGKSDKSQDASASTPRMAVRMEPAE</sequence>
<comment type="similarity">
    <text evidence="2 15">Belongs to the cation transport ATPase (P-type) (TC 3.A.3) family. Type IB subfamily.</text>
</comment>
<accession>A0A7G6U455</accession>
<evidence type="ECO:0000256" key="4">
    <source>
        <dbReference type="ARBA" id="ARBA00022475"/>
    </source>
</evidence>
<keyword evidence="14 15" id="KW-0472">Membrane</keyword>
<feature type="transmembrane region" description="Helical" evidence="15">
    <location>
        <begin position="179"/>
        <end position="201"/>
    </location>
</feature>
<dbReference type="RefSeq" id="WP_184512413.1">
    <property type="nucleotide sequence ID" value="NZ_CP050292.1"/>
</dbReference>
<dbReference type="Pfam" id="PF00702">
    <property type="entry name" value="Hydrolase"/>
    <property type="match status" value="1"/>
</dbReference>
<evidence type="ECO:0000256" key="16">
    <source>
        <dbReference type="SAM" id="MobiDB-lite"/>
    </source>
</evidence>
<dbReference type="PANTHER" id="PTHR43520">
    <property type="entry name" value="ATP7, ISOFORM B"/>
    <property type="match status" value="1"/>
</dbReference>
<reference evidence="19" key="1">
    <citation type="journal article" date="2020" name="Mol. Plant Microbe">
        <title>Rhizobial microsymbionts of the narrowly endemic Oxytropis species growing in Kamchatka are characterized by significant genetic diversity and possess a set of genes that are associated with T3SS and T6SS secretion systems and can affect the development of symbiosis.</title>
        <authorList>
            <person name="Safronova V."/>
            <person name="Guro P."/>
            <person name="Sazanova A."/>
            <person name="Kuznetsova I."/>
            <person name="Belimov A."/>
            <person name="Yakubov V."/>
            <person name="Chirak E."/>
            <person name="Afonin A."/>
            <person name="Gogolev Y."/>
            <person name="Andronov E."/>
            <person name="Tikhonovich I."/>
        </authorList>
    </citation>
    <scope>NUCLEOTIDE SEQUENCE [LARGE SCALE GENOMIC DNA]</scope>
    <source>
        <strain evidence="19">581</strain>
    </source>
</reference>
<keyword evidence="11" id="KW-1278">Translocase</keyword>
<dbReference type="InterPro" id="IPR018303">
    <property type="entry name" value="ATPase_P-typ_P_site"/>
</dbReference>
<keyword evidence="9 15" id="KW-0067">ATP-binding</keyword>
<evidence type="ECO:0000256" key="11">
    <source>
        <dbReference type="ARBA" id="ARBA00022967"/>
    </source>
</evidence>
<feature type="region of interest" description="Disordered" evidence="16">
    <location>
        <begin position="731"/>
        <end position="754"/>
    </location>
</feature>
<keyword evidence="6 15" id="KW-0812">Transmembrane</keyword>
<dbReference type="NCBIfam" id="TIGR01525">
    <property type="entry name" value="ATPase-IB_hvy"/>
    <property type="match status" value="1"/>
</dbReference>
<feature type="transmembrane region" description="Helical" evidence="15">
    <location>
        <begin position="388"/>
        <end position="409"/>
    </location>
</feature>
<dbReference type="GO" id="GO:0005507">
    <property type="term" value="F:copper ion binding"/>
    <property type="evidence" value="ECO:0007669"/>
    <property type="project" value="TreeGrafter"/>
</dbReference>
<comment type="subcellular location">
    <subcellularLocation>
        <location evidence="1">Cell membrane</location>
        <topology evidence="1">Multi-pass membrane protein</topology>
    </subcellularLocation>
</comment>
<dbReference type="Gene3D" id="3.30.70.100">
    <property type="match status" value="1"/>
</dbReference>
<evidence type="ECO:0000259" key="17">
    <source>
        <dbReference type="PROSITE" id="PS50846"/>
    </source>
</evidence>
<feature type="domain" description="HMA" evidence="17">
    <location>
        <begin position="33"/>
        <end position="98"/>
    </location>
</feature>
<feature type="transmembrane region" description="Helical" evidence="15">
    <location>
        <begin position="707"/>
        <end position="725"/>
    </location>
</feature>
<keyword evidence="10" id="KW-0460">Magnesium</keyword>
<dbReference type="InterPro" id="IPR001757">
    <property type="entry name" value="P_typ_ATPase"/>
</dbReference>
<dbReference type="AlphaFoldDB" id="A0A7G6U455"/>
<dbReference type="Gene3D" id="2.70.150.10">
    <property type="entry name" value="Calcium-transporting ATPase, cytoplasmic transduction domain A"/>
    <property type="match status" value="1"/>
</dbReference>
<dbReference type="InterPro" id="IPR023299">
    <property type="entry name" value="ATPase_P-typ_cyto_dom_N"/>
</dbReference>
<dbReference type="EMBL" id="CP050292">
    <property type="protein sequence ID" value="QND73787.1"/>
    <property type="molecule type" value="Genomic_DNA"/>
</dbReference>
<dbReference type="GO" id="GO:0005524">
    <property type="term" value="F:ATP binding"/>
    <property type="evidence" value="ECO:0007669"/>
    <property type="project" value="UniProtKB-UniRule"/>
</dbReference>
<feature type="transmembrane region" description="Helical" evidence="15">
    <location>
        <begin position="207"/>
        <end position="225"/>
    </location>
</feature>
<dbReference type="InterPro" id="IPR036163">
    <property type="entry name" value="HMA_dom_sf"/>
</dbReference>
<keyword evidence="8 15" id="KW-0547">Nucleotide-binding</keyword>
<dbReference type="InterPro" id="IPR023298">
    <property type="entry name" value="ATPase_P-typ_TM_dom_sf"/>
</dbReference>
<dbReference type="Gene3D" id="3.40.50.1000">
    <property type="entry name" value="HAD superfamily/HAD-like"/>
    <property type="match status" value="1"/>
</dbReference>
<dbReference type="PANTHER" id="PTHR43520:SF5">
    <property type="entry name" value="CATION-TRANSPORTING P-TYPE ATPASE-RELATED"/>
    <property type="match status" value="1"/>
</dbReference>
<evidence type="ECO:0000256" key="9">
    <source>
        <dbReference type="ARBA" id="ARBA00022840"/>
    </source>
</evidence>